<dbReference type="EMBL" id="KV449302">
    <property type="protein sequence ID" value="OAX31652.1"/>
    <property type="molecule type" value="Genomic_DNA"/>
</dbReference>
<feature type="region of interest" description="Disordered" evidence="1">
    <location>
        <begin position="304"/>
        <end position="330"/>
    </location>
</feature>
<dbReference type="Proteomes" id="UP000092154">
    <property type="component" value="Unassembled WGS sequence"/>
</dbReference>
<reference evidence="2 3" key="1">
    <citation type="submission" date="2016-06" db="EMBL/GenBank/DDBJ databases">
        <title>Comparative genomics of the ectomycorrhizal sister species Rhizopogon vinicolor and Rhizopogon vesiculosus (Basidiomycota: Boletales) reveals a divergence of the mating type B locus.</title>
        <authorList>
            <consortium name="DOE Joint Genome Institute"/>
            <person name="Mujic A.B."/>
            <person name="Kuo A."/>
            <person name="Tritt A."/>
            <person name="Lipzen A."/>
            <person name="Chen C."/>
            <person name="Johnson J."/>
            <person name="Sharma A."/>
            <person name="Barry K."/>
            <person name="Grigoriev I.V."/>
            <person name="Spatafora J.W."/>
        </authorList>
    </citation>
    <scope>NUCLEOTIDE SEQUENCE [LARGE SCALE GENOMIC DNA]</scope>
    <source>
        <strain evidence="2 3">AM-OR11-026</strain>
    </source>
</reference>
<protein>
    <submittedName>
        <fullName evidence="2">Uncharacterized protein</fullName>
    </submittedName>
</protein>
<dbReference type="InParanoid" id="A0A1B7MGC0"/>
<feature type="compositionally biased region" description="Polar residues" evidence="1">
    <location>
        <begin position="191"/>
        <end position="212"/>
    </location>
</feature>
<dbReference type="AlphaFoldDB" id="A0A1B7MGC0"/>
<evidence type="ECO:0000313" key="2">
    <source>
        <dbReference type="EMBL" id="OAX31652.1"/>
    </source>
</evidence>
<proteinExistence type="predicted"/>
<evidence type="ECO:0000256" key="1">
    <source>
        <dbReference type="SAM" id="MobiDB-lite"/>
    </source>
</evidence>
<feature type="region of interest" description="Disordered" evidence="1">
    <location>
        <begin position="65"/>
        <end position="145"/>
    </location>
</feature>
<feature type="region of interest" description="Disordered" evidence="1">
    <location>
        <begin position="188"/>
        <end position="212"/>
    </location>
</feature>
<sequence length="402" mass="44097">MPVTTRPGNAAKCVAQPVLDAKQRRRTKGQIDADNHVAEEERKAVNQKALQGLKRIAAAQEKAALTTMKAQANPPKPRPVPKCSSTVTQPVAREPEDIEMVDANTGLPEAIGETGDPQMEDDADGEEENTRAHQARKKKKTQVHRDAINAICNDVARASELDKKGNLKSEESGKQAYLGQVNKWVQKVGRTKQSVPSKAPRSTASSRVTSNSKFSAISKITATSSAVPPPTSVTSLEDELEDPGFSLDTDDSAERKAAHILAGMKTVSEVVMIPDSPLAEVSRDYGKPPFTQVLVKREASDVSILEMPPPSKRSRTTKYSHKESSGESKVKYKNEHLPNGCLKDNKWRRVLIPTYAKWNGALRIGWGVRDIEECKALRIIWEAVYKGKIPAEIVSDDPVHFV</sequence>
<accession>A0A1B7MGC0</accession>
<feature type="compositionally biased region" description="Basic and acidic residues" evidence="1">
    <location>
        <begin position="320"/>
        <end position="330"/>
    </location>
</feature>
<feature type="compositionally biased region" description="Acidic residues" evidence="1">
    <location>
        <begin position="118"/>
        <end position="127"/>
    </location>
</feature>
<evidence type="ECO:0000313" key="3">
    <source>
        <dbReference type="Proteomes" id="UP000092154"/>
    </source>
</evidence>
<dbReference type="OrthoDB" id="2680071at2759"/>
<keyword evidence="3" id="KW-1185">Reference proteome</keyword>
<organism evidence="2 3">
    <name type="scientific">Rhizopogon vinicolor AM-OR11-026</name>
    <dbReference type="NCBI Taxonomy" id="1314800"/>
    <lineage>
        <taxon>Eukaryota</taxon>
        <taxon>Fungi</taxon>
        <taxon>Dikarya</taxon>
        <taxon>Basidiomycota</taxon>
        <taxon>Agaricomycotina</taxon>
        <taxon>Agaricomycetes</taxon>
        <taxon>Agaricomycetidae</taxon>
        <taxon>Boletales</taxon>
        <taxon>Suillineae</taxon>
        <taxon>Rhizopogonaceae</taxon>
        <taxon>Rhizopogon</taxon>
    </lineage>
</organism>
<gene>
    <name evidence="2" type="ORF">K503DRAFT_860663</name>
</gene>
<feature type="non-terminal residue" evidence="2">
    <location>
        <position position="402"/>
    </location>
</feature>
<feature type="compositionally biased region" description="Basic residues" evidence="1">
    <location>
        <begin position="133"/>
        <end position="142"/>
    </location>
</feature>
<name>A0A1B7MGC0_9AGAM</name>